<sequence>MNMKEFTWQADWNMKRKKKPNVNIIRFGDGYEQRQSDGINNNLRTYDVVFSGSEEKIKAIDIFLDECRGVTAFSWQPYGDKKGLFTCGEWDETKKTGYSTLTATFKEVVA</sequence>
<dbReference type="InterPro" id="IPR010265">
    <property type="entry name" value="Phage_lambda_TipM"/>
</dbReference>
<dbReference type="Proteomes" id="UP000318695">
    <property type="component" value="Unassembled WGS sequence"/>
</dbReference>
<dbReference type="EMBL" id="SDPI01000013">
    <property type="protein sequence ID" value="TPH00721.1"/>
    <property type="molecule type" value="Genomic_DNA"/>
</dbReference>
<dbReference type="Pfam" id="PF05939">
    <property type="entry name" value="Phage_min_tail"/>
    <property type="match status" value="1"/>
</dbReference>
<name>A0A502JUA4_HAEHA</name>
<organism evidence="1 2">
    <name type="scientific">Haemophilus haemolyticus</name>
    <dbReference type="NCBI Taxonomy" id="726"/>
    <lineage>
        <taxon>Bacteria</taxon>
        <taxon>Pseudomonadati</taxon>
        <taxon>Pseudomonadota</taxon>
        <taxon>Gammaproteobacteria</taxon>
        <taxon>Pasteurellales</taxon>
        <taxon>Pasteurellaceae</taxon>
        <taxon>Haemophilus</taxon>
    </lineage>
</organism>
<reference evidence="1 2" key="1">
    <citation type="submission" date="2019-01" db="EMBL/GenBank/DDBJ databases">
        <title>Comparative genomic analysis identifies haemin-independent Haemophilus haemolyticus: a formal re-classification of Haemophilus intermedius.</title>
        <authorList>
            <person name="Harris T.M."/>
            <person name="Price E.P."/>
            <person name="Sarovich D.S."/>
            <person name="Norskov-Lauritsen N."/>
            <person name="Beissbarth J."/>
            <person name="Chang A.B."/>
            <person name="Smith-Vaughan H.C."/>
        </authorList>
    </citation>
    <scope>NUCLEOTIDE SEQUENCE [LARGE SCALE GENOMIC DNA]</scope>
    <source>
        <strain evidence="1 2">CCUG 30218</strain>
    </source>
</reference>
<evidence type="ECO:0000313" key="1">
    <source>
        <dbReference type="EMBL" id="TPH00721.1"/>
    </source>
</evidence>
<accession>A0A502JUA4</accession>
<proteinExistence type="predicted"/>
<comment type="caution">
    <text evidence="1">The sequence shown here is derived from an EMBL/GenBank/DDBJ whole genome shotgun (WGS) entry which is preliminary data.</text>
</comment>
<gene>
    <name evidence="1" type="ORF">EUX54_04130</name>
</gene>
<protein>
    <submittedName>
        <fullName evidence="1">Phage tail protein</fullName>
    </submittedName>
</protein>
<evidence type="ECO:0000313" key="2">
    <source>
        <dbReference type="Proteomes" id="UP000318695"/>
    </source>
</evidence>
<dbReference type="AlphaFoldDB" id="A0A502JUA4"/>